<keyword evidence="2" id="KW-0812">Transmembrane</keyword>
<dbReference type="Proteomes" id="UP000184418">
    <property type="component" value="Unassembled WGS sequence"/>
</dbReference>
<keyword evidence="2" id="KW-0472">Membrane</keyword>
<feature type="transmembrane region" description="Helical" evidence="2">
    <location>
        <begin position="202"/>
        <end position="226"/>
    </location>
</feature>
<proteinExistence type="predicted"/>
<feature type="compositionally biased region" description="Gly residues" evidence="1">
    <location>
        <begin position="319"/>
        <end position="350"/>
    </location>
</feature>
<protein>
    <recommendedName>
        <fullName evidence="5">TrbL/VirB6 plasmid conjugal transfer protein</fullName>
    </recommendedName>
</protein>
<feature type="region of interest" description="Disordered" evidence="1">
    <location>
        <begin position="319"/>
        <end position="382"/>
    </location>
</feature>
<feature type="compositionally biased region" description="Polar residues" evidence="1">
    <location>
        <begin position="359"/>
        <end position="382"/>
    </location>
</feature>
<gene>
    <name evidence="3" type="ORF">SAMN02745146_0192</name>
</gene>
<name>A0A1M6M837_9BACT</name>
<sequence length="382" mass="38722">MMGNFLMVAYGIDPGFLRACDQTLAIVLTACRFLTPSLMGIALLYTIGRGFISGSGLAMDWGPIIKATWIFFLLFFYQSLIDTLGTGIAAFTALFSTDQSAAEALSALTTPPAVAAAASNDNIGMGDIVSGAAAMISSISDTLSSFTFSGIMTRLFTATTVLIVREIMTFLQQFILGFLYVSGPIAMTLSVIPAFGQLAMKWLQNFIAVQMWGLTFVLLDTMYGFFADTQRVAGGILASGGPAQSVDDTKFMLMSVAFVMLYIIVPYLTSMFIGSSAVQGFAGQMAGMAMGAATTVAGVAAPGGGGLASAVGRAMGNAGGGGSSGSGGGSGGGSAGSPNGGGSSSGGGGEASSSASSGLPSITMSDALNPSYRQRASGLWTT</sequence>
<dbReference type="STRING" id="1121955.SAMN02745146_0192"/>
<evidence type="ECO:0000313" key="3">
    <source>
        <dbReference type="EMBL" id="SHJ79586.1"/>
    </source>
</evidence>
<feature type="transmembrane region" description="Helical" evidence="2">
    <location>
        <begin position="176"/>
        <end position="196"/>
    </location>
</feature>
<keyword evidence="2" id="KW-1133">Transmembrane helix</keyword>
<feature type="transmembrane region" description="Helical" evidence="2">
    <location>
        <begin position="24"/>
        <end position="48"/>
    </location>
</feature>
<feature type="transmembrane region" description="Helical" evidence="2">
    <location>
        <begin position="145"/>
        <end position="164"/>
    </location>
</feature>
<keyword evidence="4" id="KW-1185">Reference proteome</keyword>
<feature type="transmembrane region" description="Helical" evidence="2">
    <location>
        <begin position="251"/>
        <end position="273"/>
    </location>
</feature>
<evidence type="ECO:0000313" key="4">
    <source>
        <dbReference type="Proteomes" id="UP000184418"/>
    </source>
</evidence>
<reference evidence="3 4" key="1">
    <citation type="submission" date="2016-11" db="EMBL/GenBank/DDBJ databases">
        <authorList>
            <person name="Jaros S."/>
            <person name="Januszkiewicz K."/>
            <person name="Wedrychowicz H."/>
        </authorList>
    </citation>
    <scope>NUCLEOTIDE SEQUENCE [LARGE SCALE GENOMIC DNA]</scope>
    <source>
        <strain evidence="3 4">DSM 21074</strain>
    </source>
</reference>
<evidence type="ECO:0000256" key="2">
    <source>
        <dbReference type="SAM" id="Phobius"/>
    </source>
</evidence>
<evidence type="ECO:0008006" key="5">
    <source>
        <dbReference type="Google" id="ProtNLM"/>
    </source>
</evidence>
<dbReference type="AlphaFoldDB" id="A0A1M6M837"/>
<dbReference type="EMBL" id="FQYN01000011">
    <property type="protein sequence ID" value="SHJ79586.1"/>
    <property type="molecule type" value="Genomic_DNA"/>
</dbReference>
<organism evidence="3 4">
    <name type="scientific">Hymenobacter daecheongensis DSM 21074</name>
    <dbReference type="NCBI Taxonomy" id="1121955"/>
    <lineage>
        <taxon>Bacteria</taxon>
        <taxon>Pseudomonadati</taxon>
        <taxon>Bacteroidota</taxon>
        <taxon>Cytophagia</taxon>
        <taxon>Cytophagales</taxon>
        <taxon>Hymenobacteraceae</taxon>
        <taxon>Hymenobacter</taxon>
    </lineage>
</organism>
<feature type="transmembrane region" description="Helical" evidence="2">
    <location>
        <begin position="285"/>
        <end position="308"/>
    </location>
</feature>
<accession>A0A1M6M837</accession>
<feature type="transmembrane region" description="Helical" evidence="2">
    <location>
        <begin position="69"/>
        <end position="95"/>
    </location>
</feature>
<evidence type="ECO:0000256" key="1">
    <source>
        <dbReference type="SAM" id="MobiDB-lite"/>
    </source>
</evidence>